<proteinExistence type="predicted"/>
<comment type="caution">
    <text evidence="2">The sequence shown here is derived from an EMBL/GenBank/DDBJ whole genome shotgun (WGS) entry which is preliminary data.</text>
</comment>
<sequence>MRNSLVDTGVVCLYIAVLVLSLNMSLLENLQFDIEGVPETELPEKMLAAENTDTRDAISGFISFPQIDEVLQRTTIEDILSKYQSPSTKIPGEVNF</sequence>
<keyword evidence="1" id="KW-0472">Membrane</keyword>
<protein>
    <submittedName>
        <fullName evidence="2">Uncharacterized protein</fullName>
    </submittedName>
</protein>
<dbReference type="Proteomes" id="UP000177614">
    <property type="component" value="Unassembled WGS sequence"/>
</dbReference>
<keyword evidence="1" id="KW-0812">Transmembrane</keyword>
<organism evidence="2 3">
    <name type="scientific">Candidatus Abawacabacteria bacterium RBG_16_42_10</name>
    <dbReference type="NCBI Taxonomy" id="1817814"/>
    <lineage>
        <taxon>Bacteria</taxon>
        <taxon>Candidatus Abawacaibacteriota</taxon>
    </lineage>
</organism>
<dbReference type="EMBL" id="MEWR01000023">
    <property type="protein sequence ID" value="OGC81628.1"/>
    <property type="molecule type" value="Genomic_DNA"/>
</dbReference>
<feature type="transmembrane region" description="Helical" evidence="1">
    <location>
        <begin position="6"/>
        <end position="27"/>
    </location>
</feature>
<keyword evidence="1" id="KW-1133">Transmembrane helix</keyword>
<evidence type="ECO:0000313" key="3">
    <source>
        <dbReference type="Proteomes" id="UP000177614"/>
    </source>
</evidence>
<evidence type="ECO:0000256" key="1">
    <source>
        <dbReference type="SAM" id="Phobius"/>
    </source>
</evidence>
<accession>A0A1F4XJ39</accession>
<evidence type="ECO:0000313" key="2">
    <source>
        <dbReference type="EMBL" id="OGC81628.1"/>
    </source>
</evidence>
<name>A0A1F4XJ39_9BACT</name>
<dbReference type="AlphaFoldDB" id="A0A1F4XJ39"/>
<dbReference type="STRING" id="1817814.A2V81_05155"/>
<reference evidence="2 3" key="1">
    <citation type="journal article" date="2016" name="Nat. Commun.">
        <title>Thousands of microbial genomes shed light on interconnected biogeochemical processes in an aquifer system.</title>
        <authorList>
            <person name="Anantharaman K."/>
            <person name="Brown C.T."/>
            <person name="Hug L.A."/>
            <person name="Sharon I."/>
            <person name="Castelle C.J."/>
            <person name="Probst A.J."/>
            <person name="Thomas B.C."/>
            <person name="Singh A."/>
            <person name="Wilkins M.J."/>
            <person name="Karaoz U."/>
            <person name="Brodie E.L."/>
            <person name="Williams K.H."/>
            <person name="Hubbard S.S."/>
            <person name="Banfield J.F."/>
        </authorList>
    </citation>
    <scope>NUCLEOTIDE SEQUENCE [LARGE SCALE GENOMIC DNA]</scope>
</reference>
<gene>
    <name evidence="2" type="ORF">A2V81_05155</name>
</gene>